<organism evidence="15 16">
    <name type="scientific">Granulicella mallensis (strain ATCC BAA-1857 / DSM 23137 / MP5ACTX8)</name>
    <dbReference type="NCBI Taxonomy" id="682795"/>
    <lineage>
        <taxon>Bacteria</taxon>
        <taxon>Pseudomonadati</taxon>
        <taxon>Acidobacteriota</taxon>
        <taxon>Terriglobia</taxon>
        <taxon>Terriglobales</taxon>
        <taxon>Acidobacteriaceae</taxon>
        <taxon>Granulicella</taxon>
    </lineage>
</organism>
<feature type="transmembrane region" description="Helical" evidence="14">
    <location>
        <begin position="209"/>
        <end position="227"/>
    </location>
</feature>
<evidence type="ECO:0000256" key="7">
    <source>
        <dbReference type="ARBA" id="ARBA00022801"/>
    </source>
</evidence>
<dbReference type="GO" id="GO:0071555">
    <property type="term" value="P:cell wall organization"/>
    <property type="evidence" value="ECO:0007669"/>
    <property type="project" value="UniProtKB-KW"/>
</dbReference>
<dbReference type="HAMAP" id="MF_01006">
    <property type="entry name" value="Undec_diphosphatase"/>
    <property type="match status" value="1"/>
</dbReference>
<comment type="subcellular location">
    <subcellularLocation>
        <location evidence="1 14">Cell membrane</location>
        <topology evidence="1 14">Multi-pass membrane protein</topology>
    </subcellularLocation>
</comment>
<dbReference type="EC" id="3.6.1.27" evidence="3 14"/>
<dbReference type="RefSeq" id="WP_014264070.1">
    <property type="nucleotide sequence ID" value="NC_016631.1"/>
</dbReference>
<reference evidence="15 16" key="1">
    <citation type="submission" date="2011-11" db="EMBL/GenBank/DDBJ databases">
        <title>Complete sequence of Granulicella mallensis MP5ACTX8.</title>
        <authorList>
            <consortium name="US DOE Joint Genome Institute"/>
            <person name="Lucas S."/>
            <person name="Copeland A."/>
            <person name="Lapidus A."/>
            <person name="Cheng J.-F."/>
            <person name="Goodwin L."/>
            <person name="Pitluck S."/>
            <person name="Peters L."/>
            <person name="Lu M."/>
            <person name="Detter J.C."/>
            <person name="Han C."/>
            <person name="Tapia R."/>
            <person name="Land M."/>
            <person name="Hauser L."/>
            <person name="Kyrpides N."/>
            <person name="Ivanova N."/>
            <person name="Mikhailova N."/>
            <person name="Pagani I."/>
            <person name="Rawat S."/>
            <person name="Mannisto M."/>
            <person name="Haggblom M."/>
            <person name="Woyke T."/>
        </authorList>
    </citation>
    <scope>NUCLEOTIDE SEQUENCE [LARGE SCALE GENOMIC DNA]</scope>
    <source>
        <strain evidence="16">ATCC BAA-1857 / DSM 23137 / MP5ACTX8</strain>
    </source>
</reference>
<name>G8NTF6_GRAMM</name>
<dbReference type="HOGENOM" id="CLU_060296_1_2_0"/>
<evidence type="ECO:0000256" key="12">
    <source>
        <dbReference type="ARBA" id="ARBA00032932"/>
    </source>
</evidence>
<feature type="transmembrane region" description="Helical" evidence="14">
    <location>
        <begin position="279"/>
        <end position="297"/>
    </location>
</feature>
<evidence type="ECO:0000313" key="15">
    <source>
        <dbReference type="EMBL" id="AEU35188.1"/>
    </source>
</evidence>
<dbReference type="PANTHER" id="PTHR30622:SF2">
    <property type="entry name" value="UNDECAPRENYL-DIPHOSPHATASE"/>
    <property type="match status" value="1"/>
</dbReference>
<keyword evidence="14" id="KW-0573">Peptidoglycan synthesis</keyword>
<dbReference type="OrthoDB" id="9808289at2"/>
<comment type="miscellaneous">
    <text evidence="14">Bacitracin is thought to be involved in the inhibition of peptidoglycan synthesis by sequestering undecaprenyl diphosphate, thereby reducing the pool of lipid carrier available.</text>
</comment>
<dbReference type="STRING" id="682795.AciX8_0839"/>
<feature type="transmembrane region" description="Helical" evidence="14">
    <location>
        <begin position="84"/>
        <end position="102"/>
    </location>
</feature>
<comment type="catalytic activity">
    <reaction evidence="13 14">
        <text>di-trans,octa-cis-undecaprenyl diphosphate + H2O = di-trans,octa-cis-undecaprenyl phosphate + phosphate + H(+)</text>
        <dbReference type="Rhea" id="RHEA:28094"/>
        <dbReference type="ChEBI" id="CHEBI:15377"/>
        <dbReference type="ChEBI" id="CHEBI:15378"/>
        <dbReference type="ChEBI" id="CHEBI:43474"/>
        <dbReference type="ChEBI" id="CHEBI:58405"/>
        <dbReference type="ChEBI" id="CHEBI:60392"/>
        <dbReference type="EC" id="3.6.1.27"/>
    </reaction>
</comment>
<dbReference type="EMBL" id="CP003130">
    <property type="protein sequence ID" value="AEU35188.1"/>
    <property type="molecule type" value="Genomic_DNA"/>
</dbReference>
<evidence type="ECO:0000256" key="2">
    <source>
        <dbReference type="ARBA" id="ARBA00010621"/>
    </source>
</evidence>
<keyword evidence="14" id="KW-0133">Cell shape</keyword>
<dbReference type="AlphaFoldDB" id="G8NTF6"/>
<evidence type="ECO:0000256" key="6">
    <source>
        <dbReference type="ARBA" id="ARBA00022692"/>
    </source>
</evidence>
<keyword evidence="14" id="KW-0961">Cell wall biogenesis/degradation</keyword>
<feature type="transmembrane region" description="Helical" evidence="14">
    <location>
        <begin position="122"/>
        <end position="141"/>
    </location>
</feature>
<keyword evidence="9 14" id="KW-0472">Membrane</keyword>
<evidence type="ECO:0000256" key="14">
    <source>
        <dbReference type="HAMAP-Rule" id="MF_01006"/>
    </source>
</evidence>
<comment type="function">
    <text evidence="14">Catalyzes the dephosphorylation of undecaprenyl diphosphate (UPP). Confers resistance to bacitracin.</text>
</comment>
<keyword evidence="16" id="KW-1185">Reference proteome</keyword>
<accession>G8NTF6</accession>
<dbReference type="PANTHER" id="PTHR30622">
    <property type="entry name" value="UNDECAPRENYL-DIPHOSPHATASE"/>
    <property type="match status" value="1"/>
</dbReference>
<gene>
    <name evidence="14" type="primary">uppP</name>
    <name evidence="15" type="ordered locus">AciX8_0839</name>
</gene>
<evidence type="ECO:0000256" key="5">
    <source>
        <dbReference type="ARBA" id="ARBA00022475"/>
    </source>
</evidence>
<keyword evidence="8 14" id="KW-1133">Transmembrane helix</keyword>
<dbReference type="KEGG" id="gma:AciX8_0839"/>
<dbReference type="Pfam" id="PF02673">
    <property type="entry name" value="BacA"/>
    <property type="match status" value="1"/>
</dbReference>
<keyword evidence="5 14" id="KW-1003">Cell membrane</keyword>
<keyword evidence="7 14" id="KW-0378">Hydrolase</keyword>
<evidence type="ECO:0000256" key="8">
    <source>
        <dbReference type="ARBA" id="ARBA00022989"/>
    </source>
</evidence>
<dbReference type="eggNOG" id="COG1968">
    <property type="taxonomic scope" value="Bacteria"/>
</dbReference>
<evidence type="ECO:0000256" key="13">
    <source>
        <dbReference type="ARBA" id="ARBA00047594"/>
    </source>
</evidence>
<evidence type="ECO:0000313" key="16">
    <source>
        <dbReference type="Proteomes" id="UP000007113"/>
    </source>
</evidence>
<comment type="similarity">
    <text evidence="2 14">Belongs to the UppP family.</text>
</comment>
<dbReference type="Proteomes" id="UP000007113">
    <property type="component" value="Chromosome"/>
</dbReference>
<dbReference type="GO" id="GO:0046677">
    <property type="term" value="P:response to antibiotic"/>
    <property type="evidence" value="ECO:0007669"/>
    <property type="project" value="UniProtKB-UniRule"/>
</dbReference>
<dbReference type="GO" id="GO:0009252">
    <property type="term" value="P:peptidoglycan biosynthetic process"/>
    <property type="evidence" value="ECO:0007669"/>
    <property type="project" value="UniProtKB-KW"/>
</dbReference>
<sequence>MPLLKVLILAIVQGLAELLPVSSSAHVVVAEKLLGLDPSSPEMTLVLVMLHTGTMFAVIFYFWAQWKRAYFATADAFKRFAIRAIWATGLTAVIGYPIIKIIEKTAFKGAPKAEIELLFSRLDLVAYALFAAGLIILWAGMKERAAETASTTAYDRSVTRSGDNVTFSQAGWMGAVQGLCMPFRGFSRSGATISAGLLTGANRERAERFSFALAVILTPPVIAVEAHRLLKASHEAAAAGMPINLHASLIASLLGMVFSFFAGLAALRWLSSWLENGRWYLFGIYCLVASCVVFYLHHIGY</sequence>
<evidence type="ECO:0000256" key="9">
    <source>
        <dbReference type="ARBA" id="ARBA00023136"/>
    </source>
</evidence>
<protein>
    <recommendedName>
        <fullName evidence="4 14">Undecaprenyl-diphosphatase</fullName>
        <ecNumber evidence="3 14">3.6.1.27</ecNumber>
    </recommendedName>
    <alternativeName>
        <fullName evidence="12 14">Bacitracin resistance protein</fullName>
    </alternativeName>
    <alternativeName>
        <fullName evidence="11 14">Undecaprenyl pyrophosphate phosphatase</fullName>
    </alternativeName>
</protein>
<proteinExistence type="inferred from homology"/>
<evidence type="ECO:0000256" key="10">
    <source>
        <dbReference type="ARBA" id="ARBA00023251"/>
    </source>
</evidence>
<dbReference type="GO" id="GO:0050380">
    <property type="term" value="F:undecaprenyl-diphosphatase activity"/>
    <property type="evidence" value="ECO:0007669"/>
    <property type="project" value="UniProtKB-UniRule"/>
</dbReference>
<evidence type="ECO:0000256" key="1">
    <source>
        <dbReference type="ARBA" id="ARBA00004651"/>
    </source>
</evidence>
<evidence type="ECO:0000256" key="11">
    <source>
        <dbReference type="ARBA" id="ARBA00032707"/>
    </source>
</evidence>
<dbReference type="InterPro" id="IPR003824">
    <property type="entry name" value="UppP"/>
</dbReference>
<keyword evidence="6 14" id="KW-0812">Transmembrane</keyword>
<feature type="transmembrane region" description="Helical" evidence="14">
    <location>
        <begin position="44"/>
        <end position="63"/>
    </location>
</feature>
<feature type="transmembrane region" description="Helical" evidence="14">
    <location>
        <begin position="247"/>
        <end position="267"/>
    </location>
</feature>
<evidence type="ECO:0000256" key="3">
    <source>
        <dbReference type="ARBA" id="ARBA00012374"/>
    </source>
</evidence>
<evidence type="ECO:0000256" key="4">
    <source>
        <dbReference type="ARBA" id="ARBA00021581"/>
    </source>
</evidence>
<keyword evidence="10 14" id="KW-0046">Antibiotic resistance</keyword>
<dbReference type="GO" id="GO:0005886">
    <property type="term" value="C:plasma membrane"/>
    <property type="evidence" value="ECO:0007669"/>
    <property type="project" value="UniProtKB-SubCell"/>
</dbReference>
<dbReference type="GO" id="GO:0008360">
    <property type="term" value="P:regulation of cell shape"/>
    <property type="evidence" value="ECO:0007669"/>
    <property type="project" value="UniProtKB-KW"/>
</dbReference>